<evidence type="ECO:0000256" key="4">
    <source>
        <dbReference type="ARBA" id="ARBA00022630"/>
    </source>
</evidence>
<reference evidence="9 10" key="1">
    <citation type="submission" date="2016-10" db="EMBL/GenBank/DDBJ databases">
        <authorList>
            <person name="de Groot N.N."/>
        </authorList>
    </citation>
    <scope>NUCLEOTIDE SEQUENCE [LARGE SCALE GENOMIC DNA]</scope>
    <source>
        <strain evidence="9 10">DSM 26915</strain>
    </source>
</reference>
<dbReference type="GO" id="GO:0004497">
    <property type="term" value="F:monooxygenase activity"/>
    <property type="evidence" value="ECO:0007669"/>
    <property type="project" value="UniProtKB-KW"/>
</dbReference>
<evidence type="ECO:0000259" key="8">
    <source>
        <dbReference type="Pfam" id="PF01494"/>
    </source>
</evidence>
<dbReference type="Pfam" id="PF01494">
    <property type="entry name" value="FAD_binding_3"/>
    <property type="match status" value="1"/>
</dbReference>
<evidence type="ECO:0000256" key="5">
    <source>
        <dbReference type="ARBA" id="ARBA00022827"/>
    </source>
</evidence>
<dbReference type="PROSITE" id="PS01304">
    <property type="entry name" value="UBIH"/>
    <property type="match status" value="1"/>
</dbReference>
<evidence type="ECO:0000256" key="6">
    <source>
        <dbReference type="ARBA" id="ARBA00023002"/>
    </source>
</evidence>
<keyword evidence="4" id="KW-0285">Flavoprotein</keyword>
<dbReference type="EMBL" id="FNUZ01000003">
    <property type="protein sequence ID" value="SEG24908.1"/>
    <property type="molecule type" value="Genomic_DNA"/>
</dbReference>
<keyword evidence="5" id="KW-0274">FAD</keyword>
<dbReference type="InterPro" id="IPR018168">
    <property type="entry name" value="Ubi_Hdrlase_CS"/>
</dbReference>
<evidence type="ECO:0000313" key="10">
    <source>
        <dbReference type="Proteomes" id="UP000236752"/>
    </source>
</evidence>
<dbReference type="GO" id="GO:0016705">
    <property type="term" value="F:oxidoreductase activity, acting on paired donors, with incorporation or reduction of molecular oxygen"/>
    <property type="evidence" value="ECO:0007669"/>
    <property type="project" value="InterPro"/>
</dbReference>
<dbReference type="PANTHER" id="PTHR43876:SF7">
    <property type="entry name" value="UBIQUINONE BIOSYNTHESIS MONOOXYGENASE COQ6, MITOCHONDRIAL"/>
    <property type="match status" value="1"/>
</dbReference>
<dbReference type="InterPro" id="IPR036188">
    <property type="entry name" value="FAD/NAD-bd_sf"/>
</dbReference>
<gene>
    <name evidence="9" type="ORF">SAMN04488045_2159</name>
</gene>
<comment type="cofactor">
    <cofactor evidence="1">
        <name>FAD</name>
        <dbReference type="ChEBI" id="CHEBI:57692"/>
    </cofactor>
</comment>
<dbReference type="NCBIfam" id="TIGR01988">
    <property type="entry name" value="Ubi-OHases"/>
    <property type="match status" value="1"/>
</dbReference>
<accession>A0A1H5YLF7</accession>
<evidence type="ECO:0000256" key="2">
    <source>
        <dbReference type="ARBA" id="ARBA00004749"/>
    </source>
</evidence>
<keyword evidence="7" id="KW-0503">Monooxygenase</keyword>
<dbReference type="GO" id="GO:0110142">
    <property type="term" value="C:ubiquinone biosynthesis complex"/>
    <property type="evidence" value="ECO:0007669"/>
    <property type="project" value="UniProtKB-ARBA"/>
</dbReference>
<organism evidence="9 10">
    <name type="scientific">Thalassococcus halodurans</name>
    <dbReference type="NCBI Taxonomy" id="373675"/>
    <lineage>
        <taxon>Bacteria</taxon>
        <taxon>Pseudomonadati</taxon>
        <taxon>Pseudomonadota</taxon>
        <taxon>Alphaproteobacteria</taxon>
        <taxon>Rhodobacterales</taxon>
        <taxon>Roseobacteraceae</taxon>
        <taxon>Thalassococcus</taxon>
    </lineage>
</organism>
<proteinExistence type="inferred from homology"/>
<comment type="pathway">
    <text evidence="2">Cofactor biosynthesis; ubiquinone biosynthesis.</text>
</comment>
<dbReference type="OrthoDB" id="9796623at2"/>
<dbReference type="UniPathway" id="UPA00232"/>
<keyword evidence="10" id="KW-1185">Reference proteome</keyword>
<dbReference type="Proteomes" id="UP000236752">
    <property type="component" value="Unassembled WGS sequence"/>
</dbReference>
<name>A0A1H5YLF7_9RHOB</name>
<evidence type="ECO:0000256" key="1">
    <source>
        <dbReference type="ARBA" id="ARBA00001974"/>
    </source>
</evidence>
<dbReference type="InterPro" id="IPR051205">
    <property type="entry name" value="UbiH/COQ6_monooxygenase"/>
</dbReference>
<dbReference type="PANTHER" id="PTHR43876">
    <property type="entry name" value="UBIQUINONE BIOSYNTHESIS MONOOXYGENASE COQ6, MITOCHONDRIAL"/>
    <property type="match status" value="1"/>
</dbReference>
<comment type="similarity">
    <text evidence="3">Belongs to the UbiH/COQ6 family.</text>
</comment>
<dbReference type="InterPro" id="IPR010971">
    <property type="entry name" value="UbiH/COQ6"/>
</dbReference>
<dbReference type="InterPro" id="IPR002938">
    <property type="entry name" value="FAD-bd"/>
</dbReference>
<dbReference type="Gene3D" id="3.50.50.60">
    <property type="entry name" value="FAD/NAD(P)-binding domain"/>
    <property type="match status" value="2"/>
</dbReference>
<keyword evidence="6" id="KW-0560">Oxidoreductase</keyword>
<evidence type="ECO:0000256" key="7">
    <source>
        <dbReference type="ARBA" id="ARBA00023033"/>
    </source>
</evidence>
<dbReference type="GO" id="GO:0006744">
    <property type="term" value="P:ubiquinone biosynthetic process"/>
    <property type="evidence" value="ECO:0007669"/>
    <property type="project" value="UniProtKB-UniPathway"/>
</dbReference>
<dbReference type="RefSeq" id="WP_103910495.1">
    <property type="nucleotide sequence ID" value="NZ_FNUZ01000003.1"/>
</dbReference>
<feature type="domain" description="FAD-binding" evidence="8">
    <location>
        <begin position="17"/>
        <end position="352"/>
    </location>
</feature>
<sequence>MDNAAKAPILQTMNYDSDIAIVGGGLNGTAMALALVRSGLSVTLIDAASLPTRAAPDFDGRSYALALTSKRMLAALGLWDGLSENAQPMNQIKVTDGRINDGHAFLGLHFDAAELEEGPMGYMVEDRHLRHALLDAVEAEPNITHMSAARVVAQEVTTTAATLTLEDGKTVTARVIIGADGRQSGTAERAGISRTGWSYDQTALVCAIAHEKPHQGIAHQFFMPSGPLAILPLKGNRSSIVWSEKSDLAQQINGLSDEKYLQILRPRFGDFLGEISLAGARFTYPLNLTLANSVISDRLVLVGDAAHGMHPIAGQGLNAGLKDIAVLAQVMDEAKRRGEDIASPLVLERYAEWRSFDVATLAAATDVFNRLFSNDSSLLRLGRDLGMKAVNAMPNLRRGFMREAAGLTGELPALMR</sequence>
<evidence type="ECO:0000256" key="3">
    <source>
        <dbReference type="ARBA" id="ARBA00005349"/>
    </source>
</evidence>
<dbReference type="SUPFAM" id="SSF51905">
    <property type="entry name" value="FAD/NAD(P)-binding domain"/>
    <property type="match status" value="1"/>
</dbReference>
<dbReference type="GO" id="GO:0071949">
    <property type="term" value="F:FAD binding"/>
    <property type="evidence" value="ECO:0007669"/>
    <property type="project" value="InterPro"/>
</dbReference>
<evidence type="ECO:0000313" key="9">
    <source>
        <dbReference type="EMBL" id="SEG24908.1"/>
    </source>
</evidence>
<dbReference type="AlphaFoldDB" id="A0A1H5YLF7"/>
<protein>
    <submittedName>
        <fullName evidence="9">2-octaprenyl-6-methoxyphenol hydroxylase</fullName>
    </submittedName>
</protein>
<dbReference type="PRINTS" id="PR00420">
    <property type="entry name" value="RNGMNOXGNASE"/>
</dbReference>
<dbReference type="FunFam" id="3.50.50.60:FF:000021">
    <property type="entry name" value="Ubiquinone biosynthesis monooxygenase COQ6"/>
    <property type="match status" value="1"/>
</dbReference>